<dbReference type="InterPro" id="IPR052551">
    <property type="entry name" value="UV-DNA_repair_photolyase"/>
</dbReference>
<keyword evidence="2" id="KW-1185">Reference proteome</keyword>
<dbReference type="InterPro" id="IPR036134">
    <property type="entry name" value="Crypto/Photolyase_FAD-like_sf"/>
</dbReference>
<name>A0A4U1BDE5_9GAMM</name>
<protein>
    <submittedName>
        <fullName evidence="1">Cryptochrome/photolyase family protein</fullName>
    </submittedName>
</protein>
<dbReference type="RefSeq" id="WP_136853244.1">
    <property type="nucleotide sequence ID" value="NZ_SWCI01000005.1"/>
</dbReference>
<dbReference type="Gene3D" id="3.40.50.620">
    <property type="entry name" value="HUPs"/>
    <property type="match status" value="1"/>
</dbReference>
<dbReference type="PANTHER" id="PTHR38657:SF1">
    <property type="entry name" value="SLR1343 PROTEIN"/>
    <property type="match status" value="1"/>
</dbReference>
<accession>A0A4U1BDE5</accession>
<dbReference type="Gene3D" id="1.25.40.80">
    <property type="match status" value="1"/>
</dbReference>
<dbReference type="InterPro" id="IPR007357">
    <property type="entry name" value="PhrB-like"/>
</dbReference>
<comment type="caution">
    <text evidence="1">The sequence shown here is derived from an EMBL/GenBank/DDBJ whole genome shotgun (WGS) entry which is preliminary data.</text>
</comment>
<dbReference type="GO" id="GO:0016829">
    <property type="term" value="F:lyase activity"/>
    <property type="evidence" value="ECO:0007669"/>
    <property type="project" value="UniProtKB-KW"/>
</dbReference>
<organism evidence="1 2">
    <name type="scientific">Ferrimonas sediminicola</name>
    <dbReference type="NCBI Taxonomy" id="2569538"/>
    <lineage>
        <taxon>Bacteria</taxon>
        <taxon>Pseudomonadati</taxon>
        <taxon>Pseudomonadota</taxon>
        <taxon>Gammaproteobacteria</taxon>
        <taxon>Alteromonadales</taxon>
        <taxon>Ferrimonadaceae</taxon>
        <taxon>Ferrimonas</taxon>
    </lineage>
</organism>
<evidence type="ECO:0000313" key="1">
    <source>
        <dbReference type="EMBL" id="TKB49052.1"/>
    </source>
</evidence>
<dbReference type="AlphaFoldDB" id="A0A4U1BDE5"/>
<dbReference type="Pfam" id="PF04244">
    <property type="entry name" value="DPRP"/>
    <property type="match status" value="1"/>
</dbReference>
<gene>
    <name evidence="1" type="ORF">FCL40_10455</name>
</gene>
<dbReference type="PANTHER" id="PTHR38657">
    <property type="entry name" value="SLR1343 PROTEIN"/>
    <property type="match status" value="1"/>
</dbReference>
<dbReference type="Proteomes" id="UP000305674">
    <property type="component" value="Unassembled WGS sequence"/>
</dbReference>
<dbReference type="EMBL" id="SWCI01000005">
    <property type="protein sequence ID" value="TKB49052.1"/>
    <property type="molecule type" value="Genomic_DNA"/>
</dbReference>
<dbReference type="InterPro" id="IPR014729">
    <property type="entry name" value="Rossmann-like_a/b/a_fold"/>
</dbReference>
<keyword evidence="1" id="KW-0456">Lyase</keyword>
<reference evidence="1 2" key="1">
    <citation type="submission" date="2019-04" db="EMBL/GenBank/DDBJ databases">
        <authorList>
            <person name="Hwang J.C."/>
        </authorList>
    </citation>
    <scope>NUCLEOTIDE SEQUENCE [LARGE SCALE GENOMIC DNA]</scope>
    <source>
        <strain evidence="1 2">IMCC35001</strain>
    </source>
</reference>
<dbReference type="OrthoDB" id="5288100at2"/>
<dbReference type="Gene3D" id="1.10.579.10">
    <property type="entry name" value="DNA Cyclobutane Dipyrimidine Photolyase, subunit A, domain 3"/>
    <property type="match status" value="1"/>
</dbReference>
<proteinExistence type="predicted"/>
<evidence type="ECO:0000313" key="2">
    <source>
        <dbReference type="Proteomes" id="UP000305674"/>
    </source>
</evidence>
<sequence>MTPTLRLILGDQLNPHHSWYDRVDQQCLYVVAELKQETGYVRHHLQKVAALFLAMEAFARHLAEQGHQVVHLPLDDTTRFADLPELLTHLCALHEVARLEYQLPDEYRLTRQLADLRLPGIEIRGVESEHFLLPRARLNQYFSADHPLKMETFYRRMRRELGILMDEGKPSGGRWNFDARNRHPISDDEARAVPQPCLFANDCRPVLARLRRHGIDTLGHCPEQLIWPVTRLQALQQLQHFCRHLLPRFGQFQDALTETGPHAWTLYHSRLSFALNTKMLHPMEVIRAAVAAHEYHPERVDLAQVEGFVRQILGWREFVRGIYWSRMPGYAKENALGARRPLPGWFWTGHTRMRCLARAIDQSLTHGYAHHIQRLMVTGTFCLLAGIDPDEVDQWYLGIYVDAFQWVELPNTRGMSQYADGGVLATKPYAASANYLNRMGNHCQRCPYDPKQKSGDHACPFNSLYWHFIHRHSDRFARHPRMGMIYRHWFGLAPKQQDAVLERARQCLASLEQL</sequence>
<dbReference type="Gene3D" id="1.10.10.1710">
    <property type="entry name" value="Deoxyribodipyrimidine photolyase-related"/>
    <property type="match status" value="1"/>
</dbReference>
<dbReference type="SUPFAM" id="SSF48173">
    <property type="entry name" value="Cryptochrome/photolyase FAD-binding domain"/>
    <property type="match status" value="1"/>
</dbReference>